<accession>A0A8J6T8X5</accession>
<organism evidence="7 8">
    <name type="scientific">Candidatus Desulfaltia bathyphila</name>
    <dbReference type="NCBI Taxonomy" id="2841697"/>
    <lineage>
        <taxon>Bacteria</taxon>
        <taxon>Pseudomonadati</taxon>
        <taxon>Thermodesulfobacteriota</taxon>
        <taxon>Desulfobacteria</taxon>
        <taxon>Desulfobacterales</taxon>
        <taxon>Desulfobacterales incertae sedis</taxon>
        <taxon>Candidatus Desulfaltia</taxon>
    </lineage>
</organism>
<comment type="cofactor">
    <cofactor evidence="1">
        <name>FMN</name>
        <dbReference type="ChEBI" id="CHEBI:58210"/>
    </cofactor>
</comment>
<protein>
    <submittedName>
        <fullName evidence="7">Nitroreductase family protein</fullName>
    </submittedName>
</protein>
<dbReference type="Pfam" id="PF00881">
    <property type="entry name" value="Nitroreductase"/>
    <property type="match status" value="1"/>
</dbReference>
<dbReference type="CDD" id="cd02062">
    <property type="entry name" value="Nitro_FMN_reductase"/>
    <property type="match status" value="1"/>
</dbReference>
<feature type="domain" description="Nitroreductase" evidence="6">
    <location>
        <begin position="6"/>
        <end position="150"/>
    </location>
</feature>
<evidence type="ECO:0000313" key="7">
    <source>
        <dbReference type="EMBL" id="MBC8200204.1"/>
    </source>
</evidence>
<sequence length="197" mass="21850">MIADLIKKNRSCRRFYQNHAVPLKTLKNLVNLARLSASAANLQPLNYILSSNPGKNDLIFSCLAWAGYIKDWPGPKDGERPAAYIIVLGNTDISKNFGCDHGIASQSMLLGAREKGLAGCMLGAINRRKLSKILNIPPKYKILLVLAIGKPKEKVKVEVVDSDSPLSTVNNIKYWRDGRGVHHVPKRKLSDIILDCY</sequence>
<evidence type="ECO:0000313" key="8">
    <source>
        <dbReference type="Proteomes" id="UP000603545"/>
    </source>
</evidence>
<proteinExistence type="inferred from homology"/>
<name>A0A8J6T8X5_9BACT</name>
<dbReference type="Proteomes" id="UP000603545">
    <property type="component" value="Unassembled WGS sequence"/>
</dbReference>
<comment type="similarity">
    <text evidence="2">Belongs to the nitroreductase family.</text>
</comment>
<dbReference type="InterPro" id="IPR029479">
    <property type="entry name" value="Nitroreductase"/>
</dbReference>
<dbReference type="AlphaFoldDB" id="A0A8J6T8X5"/>
<dbReference type="Gene3D" id="3.40.109.10">
    <property type="entry name" value="NADH Oxidase"/>
    <property type="match status" value="1"/>
</dbReference>
<evidence type="ECO:0000256" key="3">
    <source>
        <dbReference type="ARBA" id="ARBA00022630"/>
    </source>
</evidence>
<dbReference type="Gene3D" id="2.20.180.10">
    <property type="entry name" value="putative fmn-dependent nitroreductase like domains"/>
    <property type="match status" value="1"/>
</dbReference>
<dbReference type="EMBL" id="JACNLL010000086">
    <property type="protein sequence ID" value="MBC8200204.1"/>
    <property type="molecule type" value="Genomic_DNA"/>
</dbReference>
<evidence type="ECO:0000256" key="4">
    <source>
        <dbReference type="ARBA" id="ARBA00022643"/>
    </source>
</evidence>
<dbReference type="InterPro" id="IPR000415">
    <property type="entry name" value="Nitroreductase-like"/>
</dbReference>
<dbReference type="GO" id="GO:0016491">
    <property type="term" value="F:oxidoreductase activity"/>
    <property type="evidence" value="ECO:0007669"/>
    <property type="project" value="UniProtKB-KW"/>
</dbReference>
<evidence type="ECO:0000256" key="5">
    <source>
        <dbReference type="ARBA" id="ARBA00023002"/>
    </source>
</evidence>
<keyword evidence="3" id="KW-0285">Flavoprotein</keyword>
<dbReference type="PANTHER" id="PTHR43673:SF2">
    <property type="entry name" value="NITROREDUCTASE"/>
    <property type="match status" value="1"/>
</dbReference>
<dbReference type="InterPro" id="IPR023312">
    <property type="entry name" value="Put_nitroreductase_C_bac"/>
</dbReference>
<gene>
    <name evidence="7" type="ORF">H8E80_09230</name>
</gene>
<comment type="caution">
    <text evidence="7">The sequence shown here is derived from an EMBL/GenBank/DDBJ whole genome shotgun (WGS) entry which is preliminary data.</text>
</comment>
<keyword evidence="4" id="KW-0288">FMN</keyword>
<evidence type="ECO:0000259" key="6">
    <source>
        <dbReference type="Pfam" id="PF00881"/>
    </source>
</evidence>
<reference evidence="7 8" key="1">
    <citation type="submission" date="2020-08" db="EMBL/GenBank/DDBJ databases">
        <title>Bridging the membrane lipid divide: bacteria of the FCB group superphylum have the potential to synthesize archaeal ether lipids.</title>
        <authorList>
            <person name="Villanueva L."/>
            <person name="Von Meijenfeldt F.A.B."/>
            <person name="Westbye A.B."/>
            <person name="Yadav S."/>
            <person name="Hopmans E.C."/>
            <person name="Dutilh B.E."/>
            <person name="Sinninghe Damste J.S."/>
        </authorList>
    </citation>
    <scope>NUCLEOTIDE SEQUENCE [LARGE SCALE GENOMIC DNA]</scope>
    <source>
        <strain evidence="7">NIOZ-UU82</strain>
    </source>
</reference>
<dbReference type="PANTHER" id="PTHR43673">
    <property type="entry name" value="NAD(P)H NITROREDUCTASE YDGI-RELATED"/>
    <property type="match status" value="1"/>
</dbReference>
<keyword evidence="5" id="KW-0560">Oxidoreductase</keyword>
<evidence type="ECO:0000256" key="1">
    <source>
        <dbReference type="ARBA" id="ARBA00001917"/>
    </source>
</evidence>
<evidence type="ECO:0000256" key="2">
    <source>
        <dbReference type="ARBA" id="ARBA00007118"/>
    </source>
</evidence>
<dbReference type="SUPFAM" id="SSF55469">
    <property type="entry name" value="FMN-dependent nitroreductase-like"/>
    <property type="match status" value="1"/>
</dbReference>